<organism evidence="1 2">
    <name type="scientific">Streptomyces violaceoruber</name>
    <dbReference type="NCBI Taxonomy" id="1935"/>
    <lineage>
        <taxon>Bacteria</taxon>
        <taxon>Bacillati</taxon>
        <taxon>Actinomycetota</taxon>
        <taxon>Actinomycetes</taxon>
        <taxon>Kitasatosporales</taxon>
        <taxon>Streptomycetaceae</taxon>
        <taxon>Streptomyces</taxon>
        <taxon>Streptomyces violaceoruber group</taxon>
    </lineage>
</organism>
<keyword evidence="2" id="KW-1185">Reference proteome</keyword>
<dbReference type="Proteomes" id="UP001303608">
    <property type="component" value="Chromosome"/>
</dbReference>
<reference evidence="1" key="1">
    <citation type="submission" date="2023-10" db="EMBL/GenBank/DDBJ databases">
        <title>The genome sequence of Streptomyces violaceoruber CGMCC 4.1801.</title>
        <authorList>
            <person name="Mo P."/>
        </authorList>
    </citation>
    <scope>NUCLEOTIDE SEQUENCE</scope>
    <source>
        <strain evidence="1">CGMCC 4.1801</strain>
    </source>
</reference>
<protein>
    <submittedName>
        <fullName evidence="1">Uncharacterized protein</fullName>
    </submittedName>
</protein>
<proteinExistence type="predicted"/>
<dbReference type="EMBL" id="CP137734">
    <property type="protein sequence ID" value="WOY99278.1"/>
    <property type="molecule type" value="Genomic_DNA"/>
</dbReference>
<evidence type="ECO:0000313" key="2">
    <source>
        <dbReference type="Proteomes" id="UP001303608"/>
    </source>
</evidence>
<sequence>MANRFTFNCGGDFATLTAEAVILHAGTDRAEPAVAVRITGVQATQKKLDAVRRGEWWPLNGSERRAMARSLAVGGYKVARGRSAGREEQRMDATGNSAEIRLNAELTALHGERQRLLTEAARDKAAKKSSGWF</sequence>
<evidence type="ECO:0000313" key="1">
    <source>
        <dbReference type="EMBL" id="WOY99278.1"/>
    </source>
</evidence>
<name>A0ACD4WP19_STRVN</name>
<accession>A0ACD4WP19</accession>
<gene>
    <name evidence="1" type="ORF">R2E43_18165</name>
</gene>